<dbReference type="PANTHER" id="PTHR22753:SF14">
    <property type="entry name" value="MONOACYLGLYCEROL_DIACYLGLYCEROL O-ACYLTRANSFERASE"/>
    <property type="match status" value="1"/>
</dbReference>
<proteinExistence type="predicted"/>
<evidence type="ECO:0000313" key="3">
    <source>
        <dbReference type="Proteomes" id="UP000193642"/>
    </source>
</evidence>
<organism evidence="2 3">
    <name type="scientific">Rhizoclosmatium globosum</name>
    <dbReference type="NCBI Taxonomy" id="329046"/>
    <lineage>
        <taxon>Eukaryota</taxon>
        <taxon>Fungi</taxon>
        <taxon>Fungi incertae sedis</taxon>
        <taxon>Chytridiomycota</taxon>
        <taxon>Chytridiomycota incertae sedis</taxon>
        <taxon>Chytridiomycetes</taxon>
        <taxon>Chytridiales</taxon>
        <taxon>Chytriomycetaceae</taxon>
        <taxon>Rhizoclosmatium</taxon>
    </lineage>
</organism>
<evidence type="ECO:0000313" key="2">
    <source>
        <dbReference type="EMBL" id="ORY49761.1"/>
    </source>
</evidence>
<dbReference type="AlphaFoldDB" id="A0A1Y2CRW8"/>
<evidence type="ECO:0000259" key="1">
    <source>
        <dbReference type="SMART" id="SM00563"/>
    </source>
</evidence>
<feature type="domain" description="Phospholipid/glycerol acyltransferase" evidence="1">
    <location>
        <begin position="117"/>
        <end position="234"/>
    </location>
</feature>
<dbReference type="OrthoDB" id="44277at2759"/>
<dbReference type="SMART" id="SM00563">
    <property type="entry name" value="PlsC"/>
    <property type="match status" value="1"/>
</dbReference>
<accession>A0A1Y2CRW8</accession>
<dbReference type="GO" id="GO:0016746">
    <property type="term" value="F:acyltransferase activity"/>
    <property type="evidence" value="ECO:0007669"/>
    <property type="project" value="InterPro"/>
</dbReference>
<dbReference type="Pfam" id="PF01553">
    <property type="entry name" value="Acyltransferase"/>
    <property type="match status" value="1"/>
</dbReference>
<comment type="caution">
    <text evidence="2">The sequence shown here is derived from an EMBL/GenBank/DDBJ whole genome shotgun (WGS) entry which is preliminary data.</text>
</comment>
<sequence>MEVPTVEASPPVQPQKKEGISQDTKNLIFRITFILSILLWRYGTFKHWLIVTLICAWADSDRNALHLYNEFMKWPHYDIRDYTPPNTLITKIFSAPLHYLFPMKCEGLENIPQNGRFLLVGNHQNMIMDSSSFVTSLYFWTGFWIRPMTDRSHYKIPLVKHYLQSVGCFEANPENCAKMMEAGKPLLVYPGGSAEVFKDERIPPYTLVWKDNAGFAKLAAKHGYTIIPFASVGFEDCMKIWFSIPAYYLFSLLGDKRGKSEYEKYMASSSSSSSSSFSSVTSPIGSPVASPSTMTDPAFKAYSKGYVPPPVADTRIPIYAPWTLRPQANYVVFGKPIDASAYSPVDKESVFELRDVTRSAVLQCIERGKELQTADPDRFTDVLGGILGEKRGAAGKKVKEE</sequence>
<name>A0A1Y2CRW8_9FUNG</name>
<dbReference type="Proteomes" id="UP000193642">
    <property type="component" value="Unassembled WGS sequence"/>
</dbReference>
<dbReference type="EMBL" id="MCGO01000008">
    <property type="protein sequence ID" value="ORY49761.1"/>
    <property type="molecule type" value="Genomic_DNA"/>
</dbReference>
<gene>
    <name evidence="2" type="ORF">BCR33DRAFT_713374</name>
</gene>
<dbReference type="SUPFAM" id="SSF69593">
    <property type="entry name" value="Glycerol-3-phosphate (1)-acyltransferase"/>
    <property type="match status" value="1"/>
</dbReference>
<dbReference type="STRING" id="329046.A0A1Y2CRW8"/>
<dbReference type="GO" id="GO:0016020">
    <property type="term" value="C:membrane"/>
    <property type="evidence" value="ECO:0007669"/>
    <property type="project" value="TreeGrafter"/>
</dbReference>
<protein>
    <recommendedName>
        <fullName evidence="1">Phospholipid/glycerol acyltransferase domain-containing protein</fullName>
    </recommendedName>
</protein>
<keyword evidence="3" id="KW-1185">Reference proteome</keyword>
<dbReference type="InterPro" id="IPR002123">
    <property type="entry name" value="Plipid/glycerol_acylTrfase"/>
</dbReference>
<dbReference type="PANTHER" id="PTHR22753">
    <property type="entry name" value="TRANSMEMBRANE PROTEIN 68"/>
    <property type="match status" value="1"/>
</dbReference>
<reference evidence="2 3" key="1">
    <citation type="submission" date="2016-07" db="EMBL/GenBank/DDBJ databases">
        <title>Pervasive Adenine N6-methylation of Active Genes in Fungi.</title>
        <authorList>
            <consortium name="DOE Joint Genome Institute"/>
            <person name="Mondo S.J."/>
            <person name="Dannebaum R.O."/>
            <person name="Kuo R.C."/>
            <person name="Labutti K."/>
            <person name="Haridas S."/>
            <person name="Kuo A."/>
            <person name="Salamov A."/>
            <person name="Ahrendt S.R."/>
            <person name="Lipzen A."/>
            <person name="Sullivan W."/>
            <person name="Andreopoulos W.B."/>
            <person name="Clum A."/>
            <person name="Lindquist E."/>
            <person name="Daum C."/>
            <person name="Ramamoorthy G.K."/>
            <person name="Gryganskyi A."/>
            <person name="Culley D."/>
            <person name="Magnuson J.K."/>
            <person name="James T.Y."/>
            <person name="O'Malley M.A."/>
            <person name="Stajich J.E."/>
            <person name="Spatafora J.W."/>
            <person name="Visel A."/>
            <person name="Grigoriev I.V."/>
        </authorList>
    </citation>
    <scope>NUCLEOTIDE SEQUENCE [LARGE SCALE GENOMIC DNA]</scope>
    <source>
        <strain evidence="2 3">JEL800</strain>
    </source>
</reference>